<evidence type="ECO:0008006" key="3">
    <source>
        <dbReference type="Google" id="ProtNLM"/>
    </source>
</evidence>
<accession>A0ABM9P638</accession>
<evidence type="ECO:0000313" key="2">
    <source>
        <dbReference type="Proteomes" id="UP001497416"/>
    </source>
</evidence>
<sequence>MSSTVFTGCSECNNENPRARVTNLGSEEVSVQVKTTGGNTENINTIEPGKASEFRSYSPGQVTYTIVLKNNEEIVEEVEMGFCADYEIIVDQDNEVRTTSTDRE</sequence>
<name>A0ABM9P638_9FLAO</name>
<evidence type="ECO:0000313" key="1">
    <source>
        <dbReference type="EMBL" id="CAL2093529.1"/>
    </source>
</evidence>
<dbReference type="EMBL" id="CAXIXY010000007">
    <property type="protein sequence ID" value="CAL2093529.1"/>
    <property type="molecule type" value="Genomic_DNA"/>
</dbReference>
<reference evidence="1 2" key="1">
    <citation type="submission" date="2024-05" db="EMBL/GenBank/DDBJ databases">
        <authorList>
            <person name="Duchaud E."/>
        </authorList>
    </citation>
    <scope>NUCLEOTIDE SEQUENCE [LARGE SCALE GENOMIC DNA]</scope>
    <source>
        <strain evidence="1">Ena-SAMPLE-TAB-13-05-2024-13:56:06:370-140302</strain>
    </source>
</reference>
<protein>
    <recommendedName>
        <fullName evidence="3">CARDB protein</fullName>
    </recommendedName>
</protein>
<gene>
    <name evidence="1" type="ORF">T190607A01A_50222</name>
</gene>
<comment type="caution">
    <text evidence="1">The sequence shown here is derived from an EMBL/GenBank/DDBJ whole genome shotgun (WGS) entry which is preliminary data.</text>
</comment>
<proteinExistence type="predicted"/>
<organism evidence="1 2">
    <name type="scientific">Tenacibaculum platacis</name>
    <dbReference type="NCBI Taxonomy" id="3137852"/>
    <lineage>
        <taxon>Bacteria</taxon>
        <taxon>Pseudomonadati</taxon>
        <taxon>Bacteroidota</taxon>
        <taxon>Flavobacteriia</taxon>
        <taxon>Flavobacteriales</taxon>
        <taxon>Flavobacteriaceae</taxon>
        <taxon>Tenacibaculum</taxon>
    </lineage>
</organism>
<keyword evidence="2" id="KW-1185">Reference proteome</keyword>
<dbReference type="Proteomes" id="UP001497416">
    <property type="component" value="Unassembled WGS sequence"/>
</dbReference>